<evidence type="ECO:0000313" key="1">
    <source>
        <dbReference type="EMBL" id="EZG61123.1"/>
    </source>
</evidence>
<sequence length="243" mass="26835">MKGGRSSENKLTGEALLAWGMAMMGCADRNGRDVPFKADVEDVMVGSECVGCGRVGKSVGEKGVAELTPDEVKDMYCELPVFLSCGRVSFRLYLAIAIEVVTDLIATHRSKGGSIPLVKTLSQIILPMQIPVDPVDVIKDKVVANTLSLRTRPQLYFTTDALKTTARTIEKIEPQVGVSKGESLSKEDKDAIRKAVGAEDVKNYEDWRQDLLAVYRKIFKTEYTTQTFVNHKARNELAWMISS</sequence>
<dbReference type="Proteomes" id="UP000019763">
    <property type="component" value="Unassembled WGS sequence"/>
</dbReference>
<dbReference type="RefSeq" id="XP_011130776.1">
    <property type="nucleotide sequence ID" value="XM_011132474.1"/>
</dbReference>
<dbReference type="PROSITE" id="PS51257">
    <property type="entry name" value="PROKAR_LIPOPROTEIN"/>
    <property type="match status" value="1"/>
</dbReference>
<dbReference type="VEuPathDB" id="CryptoDB:GNI_089260"/>
<gene>
    <name evidence="1" type="ORF">GNI_089260</name>
</gene>
<reference evidence="1" key="1">
    <citation type="submission" date="2013-12" db="EMBL/GenBank/DDBJ databases">
        <authorList>
            <person name="Omoto C.K."/>
            <person name="Sibley D."/>
            <person name="Venepally P."/>
            <person name="Hadjithomas M."/>
            <person name="Karamycheva S."/>
            <person name="Brunk B."/>
            <person name="Roos D."/>
            <person name="Caler E."/>
            <person name="Lorenzi H."/>
        </authorList>
    </citation>
    <scope>NUCLEOTIDE SEQUENCE</scope>
</reference>
<dbReference type="GeneID" id="22913190"/>
<evidence type="ECO:0000313" key="2">
    <source>
        <dbReference type="Proteomes" id="UP000019763"/>
    </source>
</evidence>
<name>A0A023B5K8_GRENI</name>
<accession>A0A023B5K8</accession>
<organism evidence="1 2">
    <name type="scientific">Gregarina niphandrodes</name>
    <name type="common">Septate eugregarine</name>
    <dbReference type="NCBI Taxonomy" id="110365"/>
    <lineage>
        <taxon>Eukaryota</taxon>
        <taxon>Sar</taxon>
        <taxon>Alveolata</taxon>
        <taxon>Apicomplexa</taxon>
        <taxon>Conoidasida</taxon>
        <taxon>Gregarinasina</taxon>
        <taxon>Eugregarinorida</taxon>
        <taxon>Gregarinidae</taxon>
        <taxon>Gregarina</taxon>
    </lineage>
</organism>
<proteinExistence type="predicted"/>
<protein>
    <submittedName>
        <fullName evidence="1">Uncharacterized protein</fullName>
    </submittedName>
</protein>
<dbReference type="AlphaFoldDB" id="A0A023B5K8"/>
<comment type="caution">
    <text evidence="1">The sequence shown here is derived from an EMBL/GenBank/DDBJ whole genome shotgun (WGS) entry which is preliminary data.</text>
</comment>
<keyword evidence="2" id="KW-1185">Reference proteome</keyword>
<dbReference type="EMBL" id="AFNH02000669">
    <property type="protein sequence ID" value="EZG61123.1"/>
    <property type="molecule type" value="Genomic_DNA"/>
</dbReference>